<dbReference type="RefSeq" id="XP_001645553.1">
    <property type="nucleotide sequence ID" value="XM_001645503.1"/>
</dbReference>
<keyword evidence="3" id="KW-0689">Ribosomal protein</keyword>
<evidence type="ECO:0000313" key="11">
    <source>
        <dbReference type="Proteomes" id="UP000000267"/>
    </source>
</evidence>
<dbReference type="AlphaFoldDB" id="A7TJC6"/>
<dbReference type="EMBL" id="DS480400">
    <property type="protein sequence ID" value="EDO17695.1"/>
    <property type="molecule type" value="Genomic_DNA"/>
</dbReference>
<evidence type="ECO:0000256" key="1">
    <source>
        <dbReference type="ARBA" id="ARBA00004173"/>
    </source>
</evidence>
<dbReference type="GO" id="GO:0090297">
    <property type="term" value="P:positive regulation of mitochondrial DNA replication"/>
    <property type="evidence" value="ECO:0007669"/>
    <property type="project" value="EnsemblFungi"/>
</dbReference>
<keyword evidence="5" id="KW-0496">Mitochondrion</keyword>
<keyword evidence="7" id="KW-0687">Ribonucleoprotein</keyword>
<dbReference type="PhylomeDB" id="A7TJC6"/>
<evidence type="ECO:0000256" key="2">
    <source>
        <dbReference type="ARBA" id="ARBA00010741"/>
    </source>
</evidence>
<keyword evidence="6" id="KW-0804">Transcription</keyword>
<dbReference type="GO" id="GO:0006355">
    <property type="term" value="P:regulation of DNA-templated transcription"/>
    <property type="evidence" value="ECO:0007669"/>
    <property type="project" value="EnsemblFungi"/>
</dbReference>
<dbReference type="FunCoup" id="A7TJC6">
    <property type="interactions" value="173"/>
</dbReference>
<dbReference type="GO" id="GO:0003735">
    <property type="term" value="F:structural constituent of ribosome"/>
    <property type="evidence" value="ECO:0007669"/>
    <property type="project" value="EnsemblFungi"/>
</dbReference>
<dbReference type="GO" id="GO:0005634">
    <property type="term" value="C:nucleus"/>
    <property type="evidence" value="ECO:0007669"/>
    <property type="project" value="EnsemblFungi"/>
</dbReference>
<dbReference type="GO" id="GO:0003697">
    <property type="term" value="F:single-stranded DNA binding"/>
    <property type="evidence" value="ECO:0007669"/>
    <property type="project" value="EnsemblFungi"/>
</dbReference>
<dbReference type="OrthoDB" id="5333655at2759"/>
<protein>
    <recommendedName>
        <fullName evidence="8">Large ribosomal subunit protein mL67</fullName>
    </recommendedName>
    <alternativeName>
        <fullName evidence="9">Mitochondrial homologous recombination protein 1</fullName>
    </alternativeName>
</protein>
<evidence type="ECO:0000256" key="9">
    <source>
        <dbReference type="ARBA" id="ARBA00035511"/>
    </source>
</evidence>
<reference evidence="10 11" key="1">
    <citation type="journal article" date="2007" name="Proc. Natl. Acad. Sci. U.S.A.">
        <title>Independent sorting-out of thousands of duplicated gene pairs in two yeast species descended from a whole-genome duplication.</title>
        <authorList>
            <person name="Scannell D.R."/>
            <person name="Frank A.C."/>
            <person name="Conant G.C."/>
            <person name="Byrne K.P."/>
            <person name="Woolfit M."/>
            <person name="Wolfe K.H."/>
        </authorList>
    </citation>
    <scope>NUCLEOTIDE SEQUENCE [LARGE SCALE GENOMIC DNA]</scope>
    <source>
        <strain evidence="11">ATCC 22028 / DSM 70294 / BCRC 21397 / CBS 2163 / NBRC 10782 / NRRL Y-8283 / UCD 57-17</strain>
    </source>
</reference>
<dbReference type="GeneID" id="5545937"/>
<comment type="subcellular location">
    <subcellularLocation>
        <location evidence="1">Mitochondrion</location>
    </subcellularLocation>
</comment>
<dbReference type="HOGENOM" id="CLU_092898_0_0_1"/>
<accession>A7TJC6</accession>
<evidence type="ECO:0000256" key="7">
    <source>
        <dbReference type="ARBA" id="ARBA00023274"/>
    </source>
</evidence>
<dbReference type="Proteomes" id="UP000000267">
    <property type="component" value="Unassembled WGS sequence"/>
</dbReference>
<evidence type="ECO:0000256" key="8">
    <source>
        <dbReference type="ARBA" id="ARBA00035185"/>
    </source>
</evidence>
<dbReference type="GO" id="GO:0000150">
    <property type="term" value="F:DNA strand exchange activity"/>
    <property type="evidence" value="ECO:0007669"/>
    <property type="project" value="EnsemblFungi"/>
</dbReference>
<dbReference type="Pfam" id="PF12829">
    <property type="entry name" value="Mhr1"/>
    <property type="match status" value="1"/>
</dbReference>
<dbReference type="InterPro" id="IPR024629">
    <property type="entry name" value="Ribosomal_mL67"/>
</dbReference>
<dbReference type="PANTHER" id="PTHR28184">
    <property type="entry name" value="MITOCHONDRIAL HOMOLOGOUS RECOMBINATION PROTEIN 1"/>
    <property type="match status" value="1"/>
</dbReference>
<comment type="similarity">
    <text evidence="2">Belongs to the mitochondrion-specific ribosomal protein mL67 family.</text>
</comment>
<evidence type="ECO:0000256" key="6">
    <source>
        <dbReference type="ARBA" id="ARBA00023163"/>
    </source>
</evidence>
<proteinExistence type="inferred from homology"/>
<sequence>MTKLKAIGPDRFRPTQWLKSAGYAPQVFIFRNLESGQVLYSQLPNFSEKQIKLQFQRPNWANKQPSARRDIWKCMCVVDMPSYEASVQLYQNLVRLRYLRDVTYVKQTNEMRKKNNDGNVWFSGQYRPTYTQEAVADLVESLTKIDSEDKKLTIHWEDQWRMGDKEKYWTPILPQVEHSLMSRVGNTSREESSILKELGERAKEAFSKGNVEKSSSV</sequence>
<dbReference type="KEGG" id="vpo:Kpol_1004p73"/>
<evidence type="ECO:0000256" key="5">
    <source>
        <dbReference type="ARBA" id="ARBA00023128"/>
    </source>
</evidence>
<keyword evidence="11" id="KW-1185">Reference proteome</keyword>
<dbReference type="PANTHER" id="PTHR28184:SF1">
    <property type="entry name" value="LARGE RIBOSOMAL SUBUNIT PROTEIN ML67"/>
    <property type="match status" value="1"/>
</dbReference>
<organism evidence="11">
    <name type="scientific">Vanderwaltozyma polyspora (strain ATCC 22028 / DSM 70294 / BCRC 21397 / CBS 2163 / NBRC 10782 / NRRL Y-8283 / UCD 57-17)</name>
    <name type="common">Kluyveromyces polysporus</name>
    <dbReference type="NCBI Taxonomy" id="436907"/>
    <lineage>
        <taxon>Eukaryota</taxon>
        <taxon>Fungi</taxon>
        <taxon>Dikarya</taxon>
        <taxon>Ascomycota</taxon>
        <taxon>Saccharomycotina</taxon>
        <taxon>Saccharomycetes</taxon>
        <taxon>Saccharomycetales</taxon>
        <taxon>Saccharomycetaceae</taxon>
        <taxon>Vanderwaltozyma</taxon>
    </lineage>
</organism>
<evidence type="ECO:0000313" key="10">
    <source>
        <dbReference type="EMBL" id="EDO17695.1"/>
    </source>
</evidence>
<dbReference type="STRING" id="436907.A7TJC6"/>
<dbReference type="GO" id="GO:0005762">
    <property type="term" value="C:mitochondrial large ribosomal subunit"/>
    <property type="evidence" value="ECO:0007669"/>
    <property type="project" value="EnsemblFungi"/>
</dbReference>
<dbReference type="eggNOG" id="ENOG502QSKX">
    <property type="taxonomic scope" value="Eukaryota"/>
</dbReference>
<name>A7TJC6_VANPO</name>
<dbReference type="OMA" id="YRPTYTQ"/>
<keyword evidence="4" id="KW-0805">Transcription regulation</keyword>
<dbReference type="GO" id="GO:0034599">
    <property type="term" value="P:cellular response to oxidative stress"/>
    <property type="evidence" value="ECO:0007669"/>
    <property type="project" value="EnsemblFungi"/>
</dbReference>
<evidence type="ECO:0000256" key="3">
    <source>
        <dbReference type="ARBA" id="ARBA00022980"/>
    </source>
</evidence>
<evidence type="ECO:0000256" key="4">
    <source>
        <dbReference type="ARBA" id="ARBA00023015"/>
    </source>
</evidence>
<gene>
    <name evidence="10" type="ORF">Kpol_1004p73</name>
</gene>
<dbReference type="InParanoid" id="A7TJC6"/>